<dbReference type="Proteomes" id="UP000193986">
    <property type="component" value="Unassembled WGS sequence"/>
</dbReference>
<evidence type="ECO:0000256" key="1">
    <source>
        <dbReference type="SAM" id="SignalP"/>
    </source>
</evidence>
<reference evidence="2 3" key="1">
    <citation type="submission" date="2016-07" db="EMBL/GenBank/DDBJ databases">
        <title>Pervasive Adenine N6-methylation of Active Genes in Fungi.</title>
        <authorList>
            <consortium name="DOE Joint Genome Institute"/>
            <person name="Mondo S.J."/>
            <person name="Dannebaum R.O."/>
            <person name="Kuo R.C."/>
            <person name="Labutti K."/>
            <person name="Haridas S."/>
            <person name="Kuo A."/>
            <person name="Salamov A."/>
            <person name="Ahrendt S.R."/>
            <person name="Lipzen A."/>
            <person name="Sullivan W."/>
            <person name="Andreopoulos W.B."/>
            <person name="Clum A."/>
            <person name="Lindquist E."/>
            <person name="Daum C."/>
            <person name="Ramamoorthy G.K."/>
            <person name="Gryganskyi A."/>
            <person name="Culley D."/>
            <person name="Magnuson J.K."/>
            <person name="James T.Y."/>
            <person name="O'Malley M.A."/>
            <person name="Stajich J.E."/>
            <person name="Spatafora J.W."/>
            <person name="Visel A."/>
            <person name="Grigoriev I.V."/>
        </authorList>
    </citation>
    <scope>NUCLEOTIDE SEQUENCE [LARGE SCALE GENOMIC DNA]</scope>
    <source>
        <strain evidence="2 3">68-887.2</strain>
    </source>
</reference>
<sequence>MSKWLQFLLTIAQQITSELSDETCISYRTMDGSLRATKSLPDWGQTFAKKVAHKLFGDWAVTEDDSGDMKWAYGPPGVQIEDEDDRDPDVAALVWRSRWQLNVEKAVTGFLTLQNKTETSP</sequence>
<keyword evidence="1" id="KW-0732">Signal</keyword>
<dbReference type="AlphaFoldDB" id="A0A1Y2AGT3"/>
<protein>
    <submittedName>
        <fullName evidence="2">Uncharacterized protein</fullName>
    </submittedName>
</protein>
<feature type="chain" id="PRO_5012192263" evidence="1">
    <location>
        <begin position="18"/>
        <end position="121"/>
    </location>
</feature>
<evidence type="ECO:0000313" key="2">
    <source>
        <dbReference type="EMBL" id="ORY21165.1"/>
    </source>
</evidence>
<dbReference type="InParanoid" id="A0A1Y2AGT3"/>
<evidence type="ECO:0000313" key="3">
    <source>
        <dbReference type="Proteomes" id="UP000193986"/>
    </source>
</evidence>
<feature type="signal peptide" evidence="1">
    <location>
        <begin position="1"/>
        <end position="17"/>
    </location>
</feature>
<organism evidence="2 3">
    <name type="scientific">Naematelia encephala</name>
    <dbReference type="NCBI Taxonomy" id="71784"/>
    <lineage>
        <taxon>Eukaryota</taxon>
        <taxon>Fungi</taxon>
        <taxon>Dikarya</taxon>
        <taxon>Basidiomycota</taxon>
        <taxon>Agaricomycotina</taxon>
        <taxon>Tremellomycetes</taxon>
        <taxon>Tremellales</taxon>
        <taxon>Naemateliaceae</taxon>
        <taxon>Naematelia</taxon>
    </lineage>
</organism>
<proteinExistence type="predicted"/>
<dbReference type="EMBL" id="MCFC01000117">
    <property type="protein sequence ID" value="ORY21165.1"/>
    <property type="molecule type" value="Genomic_DNA"/>
</dbReference>
<accession>A0A1Y2AGT3</accession>
<keyword evidence="3" id="KW-1185">Reference proteome</keyword>
<gene>
    <name evidence="2" type="ORF">BCR39DRAFT_554189</name>
</gene>
<comment type="caution">
    <text evidence="2">The sequence shown here is derived from an EMBL/GenBank/DDBJ whole genome shotgun (WGS) entry which is preliminary data.</text>
</comment>
<name>A0A1Y2AGT3_9TREE</name>